<dbReference type="EMBL" id="FTMC01000018">
    <property type="protein sequence ID" value="SIR27743.1"/>
    <property type="molecule type" value="Genomic_DNA"/>
</dbReference>
<gene>
    <name evidence="1" type="ORF">SAMN05421672_11876</name>
</gene>
<sequence>MSLTAKETYMMNGVSNSIGLFKAKFSSRLPEIEYRLSGTSSWKVEDGFLVSTLNSIDVVNLSHPEFDDLIDLKEIMPLNLADRSEIVELSDSKMTLKSESDNELYHCKRALTR</sequence>
<protein>
    <submittedName>
        <fullName evidence="1">Uncharacterized protein</fullName>
    </submittedName>
</protein>
<dbReference type="Proteomes" id="UP000186079">
    <property type="component" value="Unassembled WGS sequence"/>
</dbReference>
<organism evidence="1 2">
    <name type="scientific">Pseudomonas flexibilis</name>
    <dbReference type="NCBI Taxonomy" id="706570"/>
    <lineage>
        <taxon>Bacteria</taxon>
        <taxon>Pseudomonadati</taxon>
        <taxon>Pseudomonadota</taxon>
        <taxon>Gammaproteobacteria</taxon>
        <taxon>Pseudomonadales</taxon>
        <taxon>Pseudomonadaceae</taxon>
        <taxon>Pseudomonas</taxon>
    </lineage>
</organism>
<reference evidence="1 2" key="1">
    <citation type="submission" date="2017-01" db="EMBL/GenBank/DDBJ databases">
        <authorList>
            <person name="Mah S.A."/>
            <person name="Swanson W.J."/>
            <person name="Moy G.W."/>
            <person name="Vacquier V.D."/>
        </authorList>
    </citation>
    <scope>NUCLEOTIDE SEQUENCE [LARGE SCALE GENOMIC DNA]</scope>
    <source>
        <strain evidence="1 2">ATCC 29606</strain>
    </source>
</reference>
<evidence type="ECO:0000313" key="1">
    <source>
        <dbReference type="EMBL" id="SIR27743.1"/>
    </source>
</evidence>
<accession>A0A1N6ZLH7</accession>
<evidence type="ECO:0000313" key="2">
    <source>
        <dbReference type="Proteomes" id="UP000186079"/>
    </source>
</evidence>
<dbReference type="AlphaFoldDB" id="A0A1N6ZLH7"/>
<name>A0A1N6ZLH7_9PSED</name>
<proteinExistence type="predicted"/>